<dbReference type="HOGENOM" id="CLU_001265_54_5_1"/>
<keyword evidence="5 7" id="KW-0472">Membrane</keyword>
<feature type="compositionally biased region" description="Acidic residues" evidence="6">
    <location>
        <begin position="544"/>
        <end position="561"/>
    </location>
</feature>
<name>F0XT20_GROCL</name>
<dbReference type="PROSITE" id="PS50850">
    <property type="entry name" value="MFS"/>
    <property type="match status" value="1"/>
</dbReference>
<feature type="region of interest" description="Disordered" evidence="6">
    <location>
        <begin position="269"/>
        <end position="308"/>
    </location>
</feature>
<keyword evidence="2" id="KW-0813">Transport</keyword>
<dbReference type="InParanoid" id="F0XT20"/>
<dbReference type="CDD" id="cd17330">
    <property type="entry name" value="MFS_SLC46_TetA_like"/>
    <property type="match status" value="1"/>
</dbReference>
<accession>F0XT20</accession>
<feature type="transmembrane region" description="Helical" evidence="7">
    <location>
        <begin position="191"/>
        <end position="213"/>
    </location>
</feature>
<evidence type="ECO:0000313" key="10">
    <source>
        <dbReference type="Proteomes" id="UP000007796"/>
    </source>
</evidence>
<dbReference type="eggNOG" id="KOG2615">
    <property type="taxonomic scope" value="Eukaryota"/>
</dbReference>
<evidence type="ECO:0000313" key="9">
    <source>
        <dbReference type="EMBL" id="EFW99282.1"/>
    </source>
</evidence>
<feature type="transmembrane region" description="Helical" evidence="7">
    <location>
        <begin position="89"/>
        <end position="107"/>
    </location>
</feature>
<evidence type="ECO:0000256" key="1">
    <source>
        <dbReference type="ARBA" id="ARBA00004141"/>
    </source>
</evidence>
<dbReference type="InterPro" id="IPR020846">
    <property type="entry name" value="MFS_dom"/>
</dbReference>
<dbReference type="InterPro" id="IPR011701">
    <property type="entry name" value="MFS"/>
</dbReference>
<feature type="transmembrane region" description="Helical" evidence="7">
    <location>
        <begin position="146"/>
        <end position="170"/>
    </location>
</feature>
<evidence type="ECO:0000256" key="7">
    <source>
        <dbReference type="SAM" id="Phobius"/>
    </source>
</evidence>
<dbReference type="PANTHER" id="PTHR23504:SF8">
    <property type="entry name" value="TRANSPORTER, PUTATIVE (AFU_ORTHOLOGUE AFUA_1G03730)-RELATED"/>
    <property type="match status" value="1"/>
</dbReference>
<reference evidence="9 10" key="1">
    <citation type="journal article" date="2011" name="Proc. Natl. Acad. Sci. U.S.A.">
        <title>Genome and transcriptome analyses of the mountain pine beetle-fungal symbiont Grosmannia clavigera, a lodgepole pine pathogen.</title>
        <authorList>
            <person name="DiGuistini S."/>
            <person name="Wang Y."/>
            <person name="Liao N.Y."/>
            <person name="Taylor G."/>
            <person name="Tanguay P."/>
            <person name="Feau N."/>
            <person name="Henrissat B."/>
            <person name="Chan S.K."/>
            <person name="Hesse-Orce U."/>
            <person name="Alamouti S.M."/>
            <person name="Tsui C.K.M."/>
            <person name="Docking R.T."/>
            <person name="Levasseur A."/>
            <person name="Haridas S."/>
            <person name="Robertson G."/>
            <person name="Birol I."/>
            <person name="Holt R.A."/>
            <person name="Marra M.A."/>
            <person name="Hamelin R.C."/>
            <person name="Hirst M."/>
            <person name="Jones S.J.M."/>
            <person name="Bohlmann J."/>
            <person name="Breuil C."/>
        </authorList>
    </citation>
    <scope>NUCLEOTIDE SEQUENCE [LARGE SCALE GENOMIC DNA]</scope>
    <source>
        <strain evidence="10">kw1407 / UAMH 11150</strain>
    </source>
</reference>
<comment type="subcellular location">
    <subcellularLocation>
        <location evidence="1">Membrane</location>
        <topology evidence="1">Multi-pass membrane protein</topology>
    </subcellularLocation>
</comment>
<dbReference type="GO" id="GO:0016020">
    <property type="term" value="C:membrane"/>
    <property type="evidence" value="ECO:0007669"/>
    <property type="project" value="UniProtKB-SubCell"/>
</dbReference>
<dbReference type="InterPro" id="IPR036259">
    <property type="entry name" value="MFS_trans_sf"/>
</dbReference>
<dbReference type="GeneID" id="25979055"/>
<dbReference type="InterPro" id="IPR001958">
    <property type="entry name" value="Tet-R_TetA/multi-R_MdtG-like"/>
</dbReference>
<sequence>MAMTSSKEQKTKPTLPVRQLCILAIVRIAEPLALTSVFPYLPEMIKSFGVPRDEIAKWAGFTSAIFSISQSLTAVLWGRTSDTIGRKPTLILGMICTMFCFLFWGTSTSLAMAITVRAIQGCGNGNVGIIRTVVAELVPEKSLQPVAFSIMPMVWSVGSVFGPAFGGFFARPAQQFPSLFGNNKLFIKFPFLLPNLIAGVFFLCSLVTAVLFLRETLASKQHRPDWGLQLGQKLVGYFSGGKKSKGNLHRARRAIRDRTYADDEASAPLLSTPIMDPDDTEISPDGLTPPTPTAPSSRLAKGVSTPPANTRIFNHQTNMALLSYTMLAMHSTAFDQVIPVFLNHPRQVPDETNTKLPFKFSGGFEMSSGHIGTMFTITALVSALAQFIVFPPLCSRFGELRCYRFACIVLPVVYFLTPYTVLVPNERLRFLAFMLVFVAKGSLGIVTFPCITIILTNSAPSLAVLGTLNGIATTASGVGRAVGPAMAGASFTWGVRHGYIITGWWFLACIASIGAVTPFFMTQGAGFKRTSENGDDADRRSPEELEENIEDGDDSNTDAYDYSDADFEEELLPEIGEDEEQTDLIVGNKMARPETPTPSFLQRPQLPRLQSSAVAQQAQIPEPDEPEIYTADGACLADVDISAPTTPRTGRFRSVSNLSRIAAKDTARDEDVPLSPVVDRK</sequence>
<evidence type="ECO:0000256" key="5">
    <source>
        <dbReference type="ARBA" id="ARBA00023136"/>
    </source>
</evidence>
<feature type="domain" description="Major facilitator superfamily (MFS) profile" evidence="8">
    <location>
        <begin position="19"/>
        <end position="526"/>
    </location>
</feature>
<feature type="transmembrane region" description="Helical" evidence="7">
    <location>
        <begin position="20"/>
        <end position="38"/>
    </location>
</feature>
<evidence type="ECO:0000259" key="8">
    <source>
        <dbReference type="PROSITE" id="PS50850"/>
    </source>
</evidence>
<dbReference type="SUPFAM" id="SSF103473">
    <property type="entry name" value="MFS general substrate transporter"/>
    <property type="match status" value="1"/>
</dbReference>
<dbReference type="RefSeq" id="XP_014168765.1">
    <property type="nucleotide sequence ID" value="XM_014313290.1"/>
</dbReference>
<evidence type="ECO:0000256" key="2">
    <source>
        <dbReference type="ARBA" id="ARBA00022448"/>
    </source>
</evidence>
<protein>
    <submittedName>
        <fullName evidence="9">Major facilitator superfamily transporter</fullName>
    </submittedName>
</protein>
<feature type="transmembrane region" description="Helical" evidence="7">
    <location>
        <begin position="58"/>
        <end position="77"/>
    </location>
</feature>
<feature type="transmembrane region" description="Helical" evidence="7">
    <location>
        <begin position="402"/>
        <end position="422"/>
    </location>
</feature>
<dbReference type="AlphaFoldDB" id="F0XT20"/>
<dbReference type="EMBL" id="GL629997">
    <property type="protein sequence ID" value="EFW99282.1"/>
    <property type="molecule type" value="Genomic_DNA"/>
</dbReference>
<dbReference type="GO" id="GO:0022857">
    <property type="term" value="F:transmembrane transporter activity"/>
    <property type="evidence" value="ECO:0007669"/>
    <property type="project" value="InterPro"/>
</dbReference>
<feature type="transmembrane region" description="Helical" evidence="7">
    <location>
        <begin position="371"/>
        <end position="390"/>
    </location>
</feature>
<gene>
    <name evidence="9" type="ORF">CMQ_5703</name>
</gene>
<feature type="region of interest" description="Disordered" evidence="6">
    <location>
        <begin position="527"/>
        <end position="561"/>
    </location>
</feature>
<keyword evidence="4 7" id="KW-1133">Transmembrane helix</keyword>
<feature type="transmembrane region" description="Helical" evidence="7">
    <location>
        <begin position="462"/>
        <end position="483"/>
    </location>
</feature>
<dbReference type="OrthoDB" id="10262656at2759"/>
<dbReference type="Gene3D" id="1.20.1250.20">
    <property type="entry name" value="MFS general substrate transporter like domains"/>
    <property type="match status" value="1"/>
</dbReference>
<dbReference type="PANTHER" id="PTHR23504">
    <property type="entry name" value="MAJOR FACILITATOR SUPERFAMILY DOMAIN-CONTAINING PROTEIN 10"/>
    <property type="match status" value="1"/>
</dbReference>
<evidence type="ECO:0000256" key="4">
    <source>
        <dbReference type="ARBA" id="ARBA00022989"/>
    </source>
</evidence>
<evidence type="ECO:0000256" key="3">
    <source>
        <dbReference type="ARBA" id="ARBA00022692"/>
    </source>
</evidence>
<proteinExistence type="predicted"/>
<feature type="compositionally biased region" description="Basic and acidic residues" evidence="6">
    <location>
        <begin position="529"/>
        <end position="543"/>
    </location>
</feature>
<feature type="transmembrane region" description="Helical" evidence="7">
    <location>
        <begin position="503"/>
        <end position="521"/>
    </location>
</feature>
<keyword evidence="10" id="KW-1185">Reference proteome</keyword>
<dbReference type="Proteomes" id="UP000007796">
    <property type="component" value="Unassembled WGS sequence"/>
</dbReference>
<dbReference type="PRINTS" id="PR01035">
    <property type="entry name" value="TCRTETA"/>
</dbReference>
<organism evidence="10">
    <name type="scientific">Grosmannia clavigera (strain kw1407 / UAMH 11150)</name>
    <name type="common">Blue stain fungus</name>
    <name type="synonym">Graphiocladiella clavigera</name>
    <dbReference type="NCBI Taxonomy" id="655863"/>
    <lineage>
        <taxon>Eukaryota</taxon>
        <taxon>Fungi</taxon>
        <taxon>Dikarya</taxon>
        <taxon>Ascomycota</taxon>
        <taxon>Pezizomycotina</taxon>
        <taxon>Sordariomycetes</taxon>
        <taxon>Sordariomycetidae</taxon>
        <taxon>Ophiostomatales</taxon>
        <taxon>Ophiostomataceae</taxon>
        <taxon>Leptographium</taxon>
    </lineage>
</organism>
<dbReference type="Pfam" id="PF07690">
    <property type="entry name" value="MFS_1"/>
    <property type="match status" value="1"/>
</dbReference>
<keyword evidence="3 7" id="KW-0812">Transmembrane</keyword>
<evidence type="ECO:0000256" key="6">
    <source>
        <dbReference type="SAM" id="MobiDB-lite"/>
    </source>
</evidence>
<feature type="transmembrane region" description="Helical" evidence="7">
    <location>
        <begin position="428"/>
        <end position="455"/>
    </location>
</feature>
<dbReference type="FunCoup" id="F0XT20">
    <property type="interactions" value="54"/>
</dbReference>